<dbReference type="Gene3D" id="1.20.5.1300">
    <property type="match status" value="1"/>
</dbReference>
<dbReference type="OrthoDB" id="9805269at2"/>
<dbReference type="Gene3D" id="3.40.50.1980">
    <property type="entry name" value="Nitrogenase molybdenum iron protein domain"/>
    <property type="match status" value="2"/>
</dbReference>
<dbReference type="GO" id="GO:0005829">
    <property type="term" value="C:cytosol"/>
    <property type="evidence" value="ECO:0007669"/>
    <property type="project" value="TreeGrafter"/>
</dbReference>
<feature type="active site" description="Proton acceptor" evidence="5 7">
    <location>
        <position position="328"/>
    </location>
</feature>
<comment type="pathway">
    <text evidence="5">Amino-acid biosynthesis; L-histidine biosynthesis; L-histidine from 5-phospho-alpha-D-ribose 1-diphosphate: step 9/9.</text>
</comment>
<feature type="binding site" evidence="5 9">
    <location>
        <position position="259"/>
    </location>
    <ligand>
        <name>substrate</name>
    </ligand>
</feature>
<evidence type="ECO:0000256" key="3">
    <source>
        <dbReference type="ARBA" id="ARBA00022833"/>
    </source>
</evidence>
<reference evidence="12 13" key="1">
    <citation type="submission" date="2013-10" db="EMBL/GenBank/DDBJ databases">
        <title>Salinisphaera japonica YTM-1 Genome Sequencing.</title>
        <authorList>
            <person name="Lai Q."/>
            <person name="Li C."/>
            <person name="Shao Z."/>
        </authorList>
    </citation>
    <scope>NUCLEOTIDE SEQUENCE [LARGE SCALE GENOMIC DNA]</scope>
    <source>
        <strain evidence="12 13">YTM-1</strain>
    </source>
</reference>
<dbReference type="EC" id="1.1.1.23" evidence="5"/>
<feature type="binding site" evidence="5 8">
    <location>
        <position position="191"/>
    </location>
    <ligand>
        <name>NAD(+)</name>
        <dbReference type="ChEBI" id="CHEBI:57540"/>
    </ligand>
</feature>
<dbReference type="AlphaFoldDB" id="A0A423PUZ1"/>
<keyword evidence="5 8" id="KW-0520">NAD</keyword>
<feature type="binding site" evidence="5 10">
    <location>
        <position position="259"/>
    </location>
    <ligand>
        <name>Zn(2+)</name>
        <dbReference type="ChEBI" id="CHEBI:29105"/>
    </ligand>
</feature>
<sequence>MQRISTTDADFQAIFERLIDRDAPGLAEIDTRVSQIIADVRQRGDAAVLEYTRTLDRRPEADQAALEVSQADMQAALDGLATEDRAALEAAAERIADYARSQKLVDHSYEDDHGNRLGQVVRPIERAGVYAPGGKAAYPSSVLMNTVPAKVAGVSEIIMVSPTPDGLRNPWVLAAAAVAGVDRLFTIGGAQAVAALAYGTETIPEVDKIVGPGNAYVASAKRQVFGRVGIESVAGPSEVLIIADGTGEPEWTALDLFAQAEHDEMARAMVVSPDADFLDRVAAAVEAMIETQPRADIIRASLSGQGALIATRDMAECVALSNRIAPEHLELAVDAPWALVEDIVHAGAIFCGHRTPEAFGDYCAGPNHVLPTGRTARFSSALGVYDFQKRISVVEASADGAAHLAPIASRLARGEGLFAHAASAEARARDS</sequence>
<dbReference type="Proteomes" id="UP000285310">
    <property type="component" value="Unassembled WGS sequence"/>
</dbReference>
<dbReference type="FunFam" id="3.40.50.1980:FF:000001">
    <property type="entry name" value="Histidinol dehydrogenase"/>
    <property type="match status" value="1"/>
</dbReference>
<dbReference type="InterPro" id="IPR016161">
    <property type="entry name" value="Ald_DH/histidinol_DH"/>
</dbReference>
<proteinExistence type="inferred from homology"/>
<feature type="binding site" evidence="5 10">
    <location>
        <position position="420"/>
    </location>
    <ligand>
        <name>Zn(2+)</name>
        <dbReference type="ChEBI" id="CHEBI:29105"/>
    </ligand>
</feature>
<dbReference type="SUPFAM" id="SSF53720">
    <property type="entry name" value="ALDH-like"/>
    <property type="match status" value="1"/>
</dbReference>
<feature type="binding site" evidence="5 10">
    <location>
        <position position="361"/>
    </location>
    <ligand>
        <name>Zn(2+)</name>
        <dbReference type="ChEBI" id="CHEBI:29105"/>
    </ligand>
</feature>
<gene>
    <name evidence="5" type="primary">hisD</name>
    <name evidence="12" type="ORF">SAJA_06475</name>
</gene>
<keyword evidence="3 5" id="KW-0862">Zinc</keyword>
<dbReference type="GO" id="GO:0000105">
    <property type="term" value="P:L-histidine biosynthetic process"/>
    <property type="evidence" value="ECO:0007669"/>
    <property type="project" value="UniProtKB-UniRule"/>
</dbReference>
<dbReference type="HAMAP" id="MF_01024">
    <property type="entry name" value="HisD"/>
    <property type="match status" value="1"/>
</dbReference>
<protein>
    <recommendedName>
        <fullName evidence="5">Histidinol dehydrogenase</fullName>
        <shortName evidence="5">HDH</shortName>
        <ecNumber evidence="5">1.1.1.23</ecNumber>
    </recommendedName>
</protein>
<feature type="binding site" evidence="5 9">
    <location>
        <position position="420"/>
    </location>
    <ligand>
        <name>substrate</name>
    </ligand>
</feature>
<keyword evidence="2 5" id="KW-0479">Metal-binding</keyword>
<dbReference type="FunCoup" id="A0A423PUZ1">
    <property type="interactions" value="611"/>
</dbReference>
<dbReference type="CDD" id="cd06572">
    <property type="entry name" value="Histidinol_dh"/>
    <property type="match status" value="1"/>
</dbReference>
<feature type="binding site" evidence="5 8">
    <location>
        <position position="130"/>
    </location>
    <ligand>
        <name>NAD(+)</name>
        <dbReference type="ChEBI" id="CHEBI:57540"/>
    </ligand>
</feature>
<feature type="binding site" evidence="5 9">
    <location>
        <position position="415"/>
    </location>
    <ligand>
        <name>substrate</name>
    </ligand>
</feature>
<dbReference type="PANTHER" id="PTHR21256:SF2">
    <property type="entry name" value="HISTIDINE BIOSYNTHESIS TRIFUNCTIONAL PROTEIN"/>
    <property type="match status" value="1"/>
</dbReference>
<dbReference type="GO" id="GO:0051287">
    <property type="term" value="F:NAD binding"/>
    <property type="evidence" value="ECO:0007669"/>
    <property type="project" value="InterPro"/>
</dbReference>
<comment type="catalytic activity">
    <reaction evidence="5">
        <text>L-histidinol + 2 NAD(+) + H2O = L-histidine + 2 NADH + 3 H(+)</text>
        <dbReference type="Rhea" id="RHEA:20641"/>
        <dbReference type="ChEBI" id="CHEBI:15377"/>
        <dbReference type="ChEBI" id="CHEBI:15378"/>
        <dbReference type="ChEBI" id="CHEBI:57540"/>
        <dbReference type="ChEBI" id="CHEBI:57595"/>
        <dbReference type="ChEBI" id="CHEBI:57699"/>
        <dbReference type="ChEBI" id="CHEBI:57945"/>
        <dbReference type="EC" id="1.1.1.23"/>
    </reaction>
</comment>
<evidence type="ECO:0000256" key="6">
    <source>
        <dbReference type="PIRNR" id="PIRNR000099"/>
    </source>
</evidence>
<keyword evidence="13" id="KW-1185">Reference proteome</keyword>
<evidence type="ECO:0000256" key="9">
    <source>
        <dbReference type="PIRSR" id="PIRSR000099-3"/>
    </source>
</evidence>
<keyword evidence="5" id="KW-0368">Histidine biosynthesis</keyword>
<evidence type="ECO:0000256" key="10">
    <source>
        <dbReference type="PIRSR" id="PIRSR000099-4"/>
    </source>
</evidence>
<dbReference type="Pfam" id="PF00815">
    <property type="entry name" value="Histidinol_dh"/>
    <property type="match status" value="1"/>
</dbReference>
<accession>A0A423PUZ1</accession>
<evidence type="ECO:0000313" key="13">
    <source>
        <dbReference type="Proteomes" id="UP000285310"/>
    </source>
</evidence>
<evidence type="ECO:0000256" key="1">
    <source>
        <dbReference type="ARBA" id="ARBA00010178"/>
    </source>
</evidence>
<feature type="binding site" evidence="5 9">
    <location>
        <position position="262"/>
    </location>
    <ligand>
        <name>substrate</name>
    </ligand>
</feature>
<comment type="caution">
    <text evidence="12">The sequence shown here is derived from an EMBL/GenBank/DDBJ whole genome shotgun (WGS) entry which is preliminary data.</text>
</comment>
<dbReference type="UniPathway" id="UPA00031">
    <property type="reaction ID" value="UER00014"/>
</dbReference>
<dbReference type="InParanoid" id="A0A423PUZ1"/>
<dbReference type="InterPro" id="IPR012131">
    <property type="entry name" value="Hstdl_DH"/>
</dbReference>
<dbReference type="InterPro" id="IPR022695">
    <property type="entry name" value="Histidinol_DH_monofunct"/>
</dbReference>
<name>A0A423PUZ1_9GAMM</name>
<keyword evidence="5" id="KW-0028">Amino-acid biosynthesis</keyword>
<evidence type="ECO:0000256" key="5">
    <source>
        <dbReference type="HAMAP-Rule" id="MF_01024"/>
    </source>
</evidence>
<dbReference type="RefSeq" id="WP_123657824.1">
    <property type="nucleotide sequence ID" value="NZ_AYKG01000015.1"/>
</dbReference>
<comment type="similarity">
    <text evidence="1 5 6 11">Belongs to the histidinol dehydrogenase family.</text>
</comment>
<feature type="binding site" evidence="5 9">
    <location>
        <position position="328"/>
    </location>
    <ligand>
        <name>substrate</name>
    </ligand>
</feature>
<evidence type="ECO:0000313" key="12">
    <source>
        <dbReference type="EMBL" id="ROO29404.1"/>
    </source>
</evidence>
<evidence type="ECO:0000256" key="8">
    <source>
        <dbReference type="PIRSR" id="PIRSR000099-2"/>
    </source>
</evidence>
<evidence type="ECO:0000256" key="2">
    <source>
        <dbReference type="ARBA" id="ARBA00022723"/>
    </source>
</evidence>
<feature type="binding site" evidence="5 8">
    <location>
        <position position="214"/>
    </location>
    <ligand>
        <name>NAD(+)</name>
        <dbReference type="ChEBI" id="CHEBI:57540"/>
    </ligand>
</feature>
<comment type="function">
    <text evidence="5">Catalyzes the sequential NAD-dependent oxidations of L-histidinol to L-histidinaldehyde and then to L-histidine.</text>
</comment>
<organism evidence="12 13">
    <name type="scientific">Salinisphaera japonica YTM-1</name>
    <dbReference type="NCBI Taxonomy" id="1209778"/>
    <lineage>
        <taxon>Bacteria</taxon>
        <taxon>Pseudomonadati</taxon>
        <taxon>Pseudomonadota</taxon>
        <taxon>Gammaproteobacteria</taxon>
        <taxon>Salinisphaerales</taxon>
        <taxon>Salinisphaeraceae</taxon>
        <taxon>Salinisphaera</taxon>
    </lineage>
</organism>
<feature type="binding site" evidence="5 10">
    <location>
        <position position="262"/>
    </location>
    <ligand>
        <name>Zn(2+)</name>
        <dbReference type="ChEBI" id="CHEBI:29105"/>
    </ligand>
</feature>
<feature type="binding site" evidence="5 9">
    <location>
        <position position="361"/>
    </location>
    <ligand>
        <name>substrate</name>
    </ligand>
</feature>
<dbReference type="EMBL" id="AYKG01000015">
    <property type="protein sequence ID" value="ROO29404.1"/>
    <property type="molecule type" value="Genomic_DNA"/>
</dbReference>
<evidence type="ECO:0000256" key="4">
    <source>
        <dbReference type="ARBA" id="ARBA00023002"/>
    </source>
</evidence>
<evidence type="ECO:0000256" key="7">
    <source>
        <dbReference type="PIRSR" id="PIRSR000099-1"/>
    </source>
</evidence>
<dbReference type="GO" id="GO:0004399">
    <property type="term" value="F:histidinol dehydrogenase activity"/>
    <property type="evidence" value="ECO:0007669"/>
    <property type="project" value="UniProtKB-UniRule"/>
</dbReference>
<evidence type="ECO:0000256" key="11">
    <source>
        <dbReference type="RuleBase" id="RU004175"/>
    </source>
</evidence>
<dbReference type="PRINTS" id="PR00083">
    <property type="entry name" value="HOLDHDRGNASE"/>
</dbReference>
<dbReference type="FunFam" id="3.40.50.1980:FF:000026">
    <property type="entry name" value="Histidinol dehydrogenase"/>
    <property type="match status" value="1"/>
</dbReference>
<feature type="binding site" evidence="5 9">
    <location>
        <position position="237"/>
    </location>
    <ligand>
        <name>substrate</name>
    </ligand>
</feature>
<feature type="active site" description="Proton acceptor" evidence="5 7">
    <location>
        <position position="327"/>
    </location>
</feature>
<dbReference type="PANTHER" id="PTHR21256">
    <property type="entry name" value="HISTIDINOL DEHYDROGENASE HDH"/>
    <property type="match status" value="1"/>
</dbReference>
<dbReference type="PIRSF" id="PIRSF000099">
    <property type="entry name" value="Histidinol_dh"/>
    <property type="match status" value="1"/>
</dbReference>
<dbReference type="GO" id="GO:0008270">
    <property type="term" value="F:zinc ion binding"/>
    <property type="evidence" value="ECO:0007669"/>
    <property type="project" value="UniProtKB-UniRule"/>
</dbReference>
<keyword evidence="4 5" id="KW-0560">Oxidoreductase</keyword>
<comment type="cofactor">
    <cofactor evidence="5 10">
        <name>Zn(2+)</name>
        <dbReference type="ChEBI" id="CHEBI:29105"/>
    </cofactor>
    <text evidence="5 10">Binds 1 zinc ion per subunit.</text>
</comment>
<dbReference type="NCBIfam" id="TIGR00069">
    <property type="entry name" value="hisD"/>
    <property type="match status" value="1"/>
</dbReference>